<sequence length="83" mass="8763">MAIPRWNAPVDVGVDPLAKRTISSPLEALAFLTEEWPGPHDDAYGAALLACNAAVAGTLDAGTARTEFNKALDRHPDILPKIG</sequence>
<name>A0ABS4E2H2_9HYPH</name>
<comment type="caution">
    <text evidence="1">The sequence shown here is derived from an EMBL/GenBank/DDBJ whole genome shotgun (WGS) entry which is preliminary data.</text>
</comment>
<dbReference type="RefSeq" id="WP_209946983.1">
    <property type="nucleotide sequence ID" value="NZ_JAGGJU010000010.1"/>
</dbReference>
<gene>
    <name evidence="1" type="ORF">J2Z17_003591</name>
</gene>
<evidence type="ECO:0000313" key="2">
    <source>
        <dbReference type="Proteomes" id="UP000759443"/>
    </source>
</evidence>
<evidence type="ECO:0008006" key="3">
    <source>
        <dbReference type="Google" id="ProtNLM"/>
    </source>
</evidence>
<organism evidence="1 2">
    <name type="scientific">Rhizobium halophytocola</name>
    <dbReference type="NCBI Taxonomy" id="735519"/>
    <lineage>
        <taxon>Bacteria</taxon>
        <taxon>Pseudomonadati</taxon>
        <taxon>Pseudomonadota</taxon>
        <taxon>Alphaproteobacteria</taxon>
        <taxon>Hyphomicrobiales</taxon>
        <taxon>Rhizobiaceae</taxon>
        <taxon>Rhizobium/Agrobacterium group</taxon>
        <taxon>Rhizobium</taxon>
    </lineage>
</organism>
<dbReference type="Proteomes" id="UP000759443">
    <property type="component" value="Unassembled WGS sequence"/>
</dbReference>
<dbReference type="Gene3D" id="6.10.250.730">
    <property type="match status" value="1"/>
</dbReference>
<dbReference type="InterPro" id="IPR010385">
    <property type="entry name" value="DUF982"/>
</dbReference>
<dbReference type="EMBL" id="JAGGJU010000010">
    <property type="protein sequence ID" value="MBP1852136.1"/>
    <property type="molecule type" value="Genomic_DNA"/>
</dbReference>
<proteinExistence type="predicted"/>
<protein>
    <recommendedName>
        <fullName evidence="3">DUF982 domain-containing protein</fullName>
    </recommendedName>
</protein>
<accession>A0ABS4E2H2</accession>
<reference evidence="1 2" key="1">
    <citation type="submission" date="2021-03" db="EMBL/GenBank/DDBJ databases">
        <title>Genomic Encyclopedia of Type Strains, Phase IV (KMG-IV): sequencing the most valuable type-strain genomes for metagenomic binning, comparative biology and taxonomic classification.</title>
        <authorList>
            <person name="Goeker M."/>
        </authorList>
    </citation>
    <scope>NUCLEOTIDE SEQUENCE [LARGE SCALE GENOMIC DNA]</scope>
    <source>
        <strain evidence="1 2">DSM 21600</strain>
    </source>
</reference>
<dbReference type="Pfam" id="PF06169">
    <property type="entry name" value="DUF982"/>
    <property type="match status" value="1"/>
</dbReference>
<evidence type="ECO:0000313" key="1">
    <source>
        <dbReference type="EMBL" id="MBP1852136.1"/>
    </source>
</evidence>
<keyword evidence="2" id="KW-1185">Reference proteome</keyword>